<protein>
    <submittedName>
        <fullName evidence="1">11398_t:CDS:1</fullName>
    </submittedName>
</protein>
<name>A0ACA9M9B7_9GLOM</name>
<gene>
    <name evidence="1" type="ORF">SPELUC_LOCUS5992</name>
</gene>
<organism evidence="1 2">
    <name type="scientific">Cetraspora pellucida</name>
    <dbReference type="NCBI Taxonomy" id="1433469"/>
    <lineage>
        <taxon>Eukaryota</taxon>
        <taxon>Fungi</taxon>
        <taxon>Fungi incertae sedis</taxon>
        <taxon>Mucoromycota</taxon>
        <taxon>Glomeromycotina</taxon>
        <taxon>Glomeromycetes</taxon>
        <taxon>Diversisporales</taxon>
        <taxon>Gigasporaceae</taxon>
        <taxon>Cetraspora</taxon>
    </lineage>
</organism>
<dbReference type="Proteomes" id="UP000789366">
    <property type="component" value="Unassembled WGS sequence"/>
</dbReference>
<feature type="non-terminal residue" evidence="1">
    <location>
        <position position="97"/>
    </location>
</feature>
<accession>A0ACA9M9B7</accession>
<evidence type="ECO:0000313" key="2">
    <source>
        <dbReference type="Proteomes" id="UP000789366"/>
    </source>
</evidence>
<keyword evidence="2" id="KW-1185">Reference proteome</keyword>
<comment type="caution">
    <text evidence="1">The sequence shown here is derived from an EMBL/GenBank/DDBJ whole genome shotgun (WGS) entry which is preliminary data.</text>
</comment>
<dbReference type="EMBL" id="CAJVPW010006589">
    <property type="protein sequence ID" value="CAG8570911.1"/>
    <property type="molecule type" value="Genomic_DNA"/>
</dbReference>
<sequence length="97" mass="11534">MKDLPNQKQKLAELLLQYKSENIYNADETSLYYYDEESDVEIEKIPHSIALEQCNLLIQYIEQQEPGKFVKDQDLPQLQNLLRQICLNVFKSKEQKK</sequence>
<evidence type="ECO:0000313" key="1">
    <source>
        <dbReference type="EMBL" id="CAG8570911.1"/>
    </source>
</evidence>
<proteinExistence type="predicted"/>
<reference evidence="1" key="1">
    <citation type="submission" date="2021-06" db="EMBL/GenBank/DDBJ databases">
        <authorList>
            <person name="Kallberg Y."/>
            <person name="Tangrot J."/>
            <person name="Rosling A."/>
        </authorList>
    </citation>
    <scope>NUCLEOTIDE SEQUENCE</scope>
    <source>
        <strain evidence="1">28 12/20/2015</strain>
    </source>
</reference>